<dbReference type="KEGG" id="ccin:107269988"/>
<feature type="compositionally biased region" description="Basic and acidic residues" evidence="2">
    <location>
        <begin position="24"/>
        <end position="37"/>
    </location>
</feature>
<dbReference type="Gene3D" id="3.30.160.60">
    <property type="entry name" value="Classic Zinc Finger"/>
    <property type="match status" value="4"/>
</dbReference>
<dbReference type="PANTHER" id="PTHR21190:SF1">
    <property type="entry name" value="GH10077P"/>
    <property type="match status" value="1"/>
</dbReference>
<evidence type="ECO:0000256" key="1">
    <source>
        <dbReference type="PROSITE-ProRule" id="PRU00042"/>
    </source>
</evidence>
<dbReference type="GO" id="GO:0008270">
    <property type="term" value="F:zinc ion binding"/>
    <property type="evidence" value="ECO:0007669"/>
    <property type="project" value="UniProtKB-KW"/>
</dbReference>
<feature type="region of interest" description="Disordered" evidence="2">
    <location>
        <begin position="346"/>
        <end position="383"/>
    </location>
</feature>
<organism evidence="4 5">
    <name type="scientific">Cephus cinctus</name>
    <name type="common">Wheat stem sawfly</name>
    <dbReference type="NCBI Taxonomy" id="211228"/>
    <lineage>
        <taxon>Eukaryota</taxon>
        <taxon>Metazoa</taxon>
        <taxon>Ecdysozoa</taxon>
        <taxon>Arthropoda</taxon>
        <taxon>Hexapoda</taxon>
        <taxon>Insecta</taxon>
        <taxon>Pterygota</taxon>
        <taxon>Neoptera</taxon>
        <taxon>Endopterygota</taxon>
        <taxon>Hymenoptera</taxon>
        <taxon>Cephoidea</taxon>
        <taxon>Cephidae</taxon>
        <taxon>Cephus</taxon>
    </lineage>
</organism>
<feature type="compositionally biased region" description="Polar residues" evidence="2">
    <location>
        <begin position="1015"/>
        <end position="1024"/>
    </location>
</feature>
<feature type="domain" description="C2H2-type" evidence="3">
    <location>
        <begin position="1042"/>
        <end position="1065"/>
    </location>
</feature>
<protein>
    <submittedName>
        <fullName evidence="5">Zinc finger protein 423</fullName>
    </submittedName>
</protein>
<feature type="region of interest" description="Disordered" evidence="2">
    <location>
        <begin position="655"/>
        <end position="695"/>
    </location>
</feature>
<feature type="compositionally biased region" description="Polar residues" evidence="2">
    <location>
        <begin position="768"/>
        <end position="784"/>
    </location>
</feature>
<dbReference type="PROSITE" id="PS50157">
    <property type="entry name" value="ZINC_FINGER_C2H2_2"/>
    <property type="match status" value="6"/>
</dbReference>
<reference evidence="5" key="1">
    <citation type="submission" date="2025-08" db="UniProtKB">
        <authorList>
            <consortium name="RefSeq"/>
        </authorList>
    </citation>
    <scope>IDENTIFICATION</scope>
</reference>
<feature type="domain" description="C2H2-type" evidence="3">
    <location>
        <begin position="514"/>
        <end position="542"/>
    </location>
</feature>
<feature type="domain" description="C2H2-type" evidence="3">
    <location>
        <begin position="115"/>
        <end position="143"/>
    </location>
</feature>
<name>A0AAJ7C2N5_CEPCN</name>
<evidence type="ECO:0000313" key="5">
    <source>
        <dbReference type="RefSeq" id="XP_015600004.1"/>
    </source>
</evidence>
<evidence type="ECO:0000256" key="2">
    <source>
        <dbReference type="SAM" id="MobiDB-lite"/>
    </source>
</evidence>
<feature type="domain" description="C2H2-type" evidence="3">
    <location>
        <begin position="584"/>
        <end position="607"/>
    </location>
</feature>
<dbReference type="SMART" id="SM00355">
    <property type="entry name" value="ZnF_C2H2"/>
    <property type="match status" value="13"/>
</dbReference>
<dbReference type="PROSITE" id="PS00028">
    <property type="entry name" value="ZINC_FINGER_C2H2_1"/>
    <property type="match status" value="10"/>
</dbReference>
<gene>
    <name evidence="5" type="primary">LOC107269988</name>
</gene>
<feature type="region of interest" description="Disordered" evidence="2">
    <location>
        <begin position="763"/>
        <end position="787"/>
    </location>
</feature>
<feature type="region of interest" description="Disordered" evidence="2">
    <location>
        <begin position="1"/>
        <end position="107"/>
    </location>
</feature>
<feature type="compositionally biased region" description="Low complexity" evidence="2">
    <location>
        <begin position="845"/>
        <end position="866"/>
    </location>
</feature>
<accession>A0AAJ7C2N5</accession>
<keyword evidence="1" id="KW-0862">Zinc</keyword>
<feature type="compositionally biased region" description="Low complexity" evidence="2">
    <location>
        <begin position="670"/>
        <end position="688"/>
    </location>
</feature>
<keyword evidence="1" id="KW-0863">Zinc-finger</keyword>
<dbReference type="Proteomes" id="UP000694920">
    <property type="component" value="Unplaced"/>
</dbReference>
<feature type="domain" description="C2H2-type" evidence="3">
    <location>
        <begin position="632"/>
        <end position="660"/>
    </location>
</feature>
<keyword evidence="1" id="KW-0479">Metal-binding</keyword>
<feature type="compositionally biased region" description="Basic and acidic residues" evidence="2">
    <location>
        <begin position="994"/>
        <end position="1014"/>
    </location>
</feature>
<evidence type="ECO:0000313" key="4">
    <source>
        <dbReference type="Proteomes" id="UP000694920"/>
    </source>
</evidence>
<feature type="compositionally biased region" description="Polar residues" evidence="2">
    <location>
        <begin position="657"/>
        <end position="669"/>
    </location>
</feature>
<dbReference type="AlphaFoldDB" id="A0AAJ7C2N5"/>
<dbReference type="GeneID" id="107269988"/>
<feature type="compositionally biased region" description="Acidic residues" evidence="2">
    <location>
        <begin position="65"/>
        <end position="83"/>
    </location>
</feature>
<evidence type="ECO:0000259" key="3">
    <source>
        <dbReference type="PROSITE" id="PS50157"/>
    </source>
</evidence>
<keyword evidence="4" id="KW-1185">Reference proteome</keyword>
<feature type="domain" description="C2H2-type" evidence="3">
    <location>
        <begin position="333"/>
        <end position="361"/>
    </location>
</feature>
<dbReference type="InterPro" id="IPR013087">
    <property type="entry name" value="Znf_C2H2_type"/>
</dbReference>
<dbReference type="PANTHER" id="PTHR21190">
    <property type="entry name" value="GH10077P"/>
    <property type="match status" value="1"/>
</dbReference>
<sequence length="1160" mass="128896">MTSTLSRGAILPDPGELDSDGSSGEDRDARKRLHGDLDSTGPKKRRKQTTPVRFPASLMTGERAESEDDGDDDEADVDEDVEAEREGKQQRRSPQDSVTGDHRVTSKDENLNNEFRCQYCSQFFDNKETLNQHIDSEHYVQSRDQVQVKLEPSLEQSESPVNLSGLSIKSFAASWLSGQVQGQPPGQVQVQSEDWTVGNTVTPVSTIPNHLQGLPFPSALAQYLPLPGFPLPDSSQISRPPIGPAPVRIFNPDAYCDLCNKEFCNKYFLKTHKANKHGIYVDSPGQPATESNLGPPVYGGTFTPGNIKMEQIQRLDVAAVPPPPPPCIPTPSASCDVCQKRFKNEESVRKHKQKVHSENSEPGENQPMQPPSVEDDRDQSYHSLSPGAMEALFKQEFGVEQEDTSFMPAPRHLSPQSIQQARDSGFNADRLRRLGVINPDAFCEICCKEYCNKYFLRTHKMKRHGIYIQDSEKSPSNPGAAASWHQVQTSPLNLIVTETTGNSSESSDRPGEEHECKPCGLRFQTNGLHQAHRQKMHEIEEQRSPKQDYEVEITDQRPDSISEDLQKLQTMILQLNGLESSRGAPCAVCGKEFETRLALRSHMTTDHGAIIEEPTSPCPVTEKSPTPMGGTVNCTVCDKEYLNHDLLRKHISEEHQNQNQNCTPATTPLPQAVPIPVTTTPTSAPAAQTERKASVSMTPTSSYCEICNKELCNKYFMKTHMQRMHGIEIENGAQIGGVICNICNKELCSKYFLRVHKHNTHGIVEEGTSGSTKQESYESSNSEDSALKPEQLGDLSHRYFTHFTEVCPICSRRFRSTKWLKAHLLGDHGKAGVDKWRELEQQYQSAPRGGSSSSSNNRSAGPSRSAHQNSSLKIPNGLELGQHVKSTDYTGLGNQVLSNLFGTGSEDQQLKSYRCSYCNFTTTVLPFLFLHERSHVSPQGGTGLDNDRGLQCPICSQGFPQPELLHHHLLTQHQFPGLLTQFQPPTLNNIRPEIGVDKHQVETKDQDQKEERRQSSPQTSSSLEVKQKSEEPAVQVTPQGAYKCAQCGYATANLNRIKKHIRKDHKTLGDPTDSVITELSKTLKDVANKHKVPASYAMPQDMNSNPDRTVMQPFLIEECDLTTPGEESSSERRFAPALIYLPVKSRINGPLTASFTLSPA</sequence>
<feature type="region of interest" description="Disordered" evidence="2">
    <location>
        <begin position="841"/>
        <end position="875"/>
    </location>
</feature>
<proteinExistence type="predicted"/>
<dbReference type="Pfam" id="PF00096">
    <property type="entry name" value="zf-C2H2"/>
    <property type="match status" value="1"/>
</dbReference>
<feature type="region of interest" description="Disordered" evidence="2">
    <location>
        <begin position="983"/>
        <end position="1035"/>
    </location>
</feature>
<dbReference type="InterPro" id="IPR036236">
    <property type="entry name" value="Znf_C2H2_sf"/>
</dbReference>
<dbReference type="RefSeq" id="XP_015600004.1">
    <property type="nucleotide sequence ID" value="XM_015744518.2"/>
</dbReference>
<dbReference type="SUPFAM" id="SSF57667">
    <property type="entry name" value="beta-beta-alpha zinc fingers"/>
    <property type="match status" value="1"/>
</dbReference>